<dbReference type="InterPro" id="IPR036965">
    <property type="entry name" value="Terpene_synth_N_sf"/>
</dbReference>
<dbReference type="Gene3D" id="1.10.600.10">
    <property type="entry name" value="Farnesyl Diphosphate Synthase"/>
    <property type="match status" value="1"/>
</dbReference>
<organism evidence="7 8">
    <name type="scientific">Eleusine coracana subsp. coracana</name>
    <dbReference type="NCBI Taxonomy" id="191504"/>
    <lineage>
        <taxon>Eukaryota</taxon>
        <taxon>Viridiplantae</taxon>
        <taxon>Streptophyta</taxon>
        <taxon>Embryophyta</taxon>
        <taxon>Tracheophyta</taxon>
        <taxon>Spermatophyta</taxon>
        <taxon>Magnoliopsida</taxon>
        <taxon>Liliopsida</taxon>
        <taxon>Poales</taxon>
        <taxon>Poaceae</taxon>
        <taxon>PACMAD clade</taxon>
        <taxon>Chloridoideae</taxon>
        <taxon>Cynodonteae</taxon>
        <taxon>Eleusininae</taxon>
        <taxon>Eleusine</taxon>
    </lineage>
</organism>
<comment type="cofactor">
    <cofactor evidence="1">
        <name>Mg(2+)</name>
        <dbReference type="ChEBI" id="CHEBI:18420"/>
    </cofactor>
</comment>
<keyword evidence="3" id="KW-0611">Plant defense</keyword>
<dbReference type="Pfam" id="PF03936">
    <property type="entry name" value="Terpene_synth_C"/>
    <property type="match status" value="1"/>
</dbReference>
<name>A0AAV5CUN8_ELECO</name>
<evidence type="ECO:0000256" key="5">
    <source>
        <dbReference type="ARBA" id="ARBA00023239"/>
    </source>
</evidence>
<dbReference type="GO" id="GO:0010333">
    <property type="term" value="F:terpene synthase activity"/>
    <property type="evidence" value="ECO:0007669"/>
    <property type="project" value="InterPro"/>
</dbReference>
<evidence type="ECO:0000256" key="2">
    <source>
        <dbReference type="ARBA" id="ARBA00022723"/>
    </source>
</evidence>
<dbReference type="InterPro" id="IPR050148">
    <property type="entry name" value="Terpene_synthase-like"/>
</dbReference>
<keyword evidence="4" id="KW-0460">Magnesium</keyword>
<evidence type="ECO:0000313" key="7">
    <source>
        <dbReference type="EMBL" id="GJN01788.1"/>
    </source>
</evidence>
<dbReference type="FunFam" id="1.10.600.10:FF:000005">
    <property type="entry name" value="Ent-kaur-16-ene synthase, chloroplastic"/>
    <property type="match status" value="1"/>
</dbReference>
<dbReference type="SUPFAM" id="SSF48239">
    <property type="entry name" value="Terpenoid cyclases/Protein prenyltransferases"/>
    <property type="match status" value="1"/>
</dbReference>
<keyword evidence="5" id="KW-0456">Lyase</keyword>
<evidence type="ECO:0000256" key="1">
    <source>
        <dbReference type="ARBA" id="ARBA00001946"/>
    </source>
</evidence>
<comment type="caution">
    <text evidence="7">The sequence shown here is derived from an EMBL/GenBank/DDBJ whole genome shotgun (WGS) entry which is preliminary data.</text>
</comment>
<dbReference type="GO" id="GO:0006952">
    <property type="term" value="P:defense response"/>
    <property type="evidence" value="ECO:0007669"/>
    <property type="project" value="UniProtKB-KW"/>
</dbReference>
<dbReference type="Gene3D" id="1.50.10.130">
    <property type="entry name" value="Terpene synthase, N-terminal domain"/>
    <property type="match status" value="1"/>
</dbReference>
<evidence type="ECO:0000256" key="4">
    <source>
        <dbReference type="ARBA" id="ARBA00022842"/>
    </source>
</evidence>
<accession>A0AAV5CUN8</accession>
<dbReference type="InterPro" id="IPR008930">
    <property type="entry name" value="Terpenoid_cyclase/PrenylTrfase"/>
</dbReference>
<dbReference type="GO" id="GO:0016102">
    <property type="term" value="P:diterpenoid biosynthetic process"/>
    <property type="evidence" value="ECO:0007669"/>
    <property type="project" value="TreeGrafter"/>
</dbReference>
<protein>
    <recommendedName>
        <fullName evidence="6">Terpene synthase metal-binding domain-containing protein</fullName>
    </recommendedName>
</protein>
<dbReference type="PANTHER" id="PTHR31739:SF16">
    <property type="entry name" value="ENT-KAURENE SYNTHASE-LIKE 3"/>
    <property type="match status" value="1"/>
</dbReference>
<feature type="domain" description="Terpene synthase metal-binding" evidence="6">
    <location>
        <begin position="227"/>
        <end position="399"/>
    </location>
</feature>
<keyword evidence="8" id="KW-1185">Reference proteome</keyword>
<dbReference type="SUPFAM" id="SSF48576">
    <property type="entry name" value="Terpenoid synthases"/>
    <property type="match status" value="1"/>
</dbReference>
<keyword evidence="2" id="KW-0479">Metal-binding</keyword>
<evidence type="ECO:0000313" key="8">
    <source>
        <dbReference type="Proteomes" id="UP001054889"/>
    </source>
</evidence>
<dbReference type="InterPro" id="IPR008949">
    <property type="entry name" value="Isoprenoid_synthase_dom_sf"/>
</dbReference>
<evidence type="ECO:0000256" key="3">
    <source>
        <dbReference type="ARBA" id="ARBA00022821"/>
    </source>
</evidence>
<sequence length="478" mass="53750">MANAVKTTAGYFDSLPCCEVMSTRLSRTSRSCAGLTRSAAGLCCSMNHEQAGDLRSVKEPLSTPCRNHNHEDKALQCKDLLISKVGGADELSHFAEACAFLNSLEGYSTDDIRSLLELYKASTVAISEDEFILESTGSWLRCLLKEQLKLSSSTAPLLREVEYALNCPFYATLDRLEHRWNIEHFDITGHQMLETSYLPFQMSEEILSLAVSDFSSSQSIYQQELQYLGRWDDHRKTECYSEQVDILFSAIYTSVNQLGAKASALQDRDVTQHLVQIWLDLLRAMMTEVEWRMSNYVPSTEEYITNAALTFALGPIVLPALYLVGPKIPESVVRGPEYNELFRLMSTCGRLMNDIQGYEREYTEGKVNSVSLLVLQSGGSMSIQEARKEIQKPIENCRRELLRLVLRREAAVPRPCKELFWKMCKVCCFFYSRSDGFSSPEEKAPQVNAVIHEPLLLLNASLHSSVSGGVITESFPSA</sequence>
<dbReference type="Proteomes" id="UP001054889">
    <property type="component" value="Unassembled WGS sequence"/>
</dbReference>
<evidence type="ECO:0000259" key="6">
    <source>
        <dbReference type="Pfam" id="PF03936"/>
    </source>
</evidence>
<dbReference type="InterPro" id="IPR005630">
    <property type="entry name" value="Terpene_synthase_metal-bd"/>
</dbReference>
<dbReference type="AlphaFoldDB" id="A0AAV5CUN8"/>
<gene>
    <name evidence="7" type="primary">ga19085</name>
    <name evidence="7" type="ORF">PR202_ga19085</name>
</gene>
<reference evidence="7" key="1">
    <citation type="journal article" date="2018" name="DNA Res.">
        <title>Multiple hybrid de novo genome assembly of finger millet, an orphan allotetraploid crop.</title>
        <authorList>
            <person name="Hatakeyama M."/>
            <person name="Aluri S."/>
            <person name="Balachadran M.T."/>
            <person name="Sivarajan S.R."/>
            <person name="Patrignani A."/>
            <person name="Gruter S."/>
            <person name="Poveda L."/>
            <person name="Shimizu-Inatsugi R."/>
            <person name="Baeten J."/>
            <person name="Francoijs K.J."/>
            <person name="Nataraja K.N."/>
            <person name="Reddy Y.A.N."/>
            <person name="Phadnis S."/>
            <person name="Ravikumar R.L."/>
            <person name="Schlapbach R."/>
            <person name="Sreeman S.M."/>
            <person name="Shimizu K.K."/>
        </authorList>
    </citation>
    <scope>NUCLEOTIDE SEQUENCE</scope>
</reference>
<dbReference type="PANTHER" id="PTHR31739">
    <property type="entry name" value="ENT-COPALYL DIPHOSPHATE SYNTHASE, CHLOROPLASTIC"/>
    <property type="match status" value="1"/>
</dbReference>
<reference evidence="7" key="2">
    <citation type="submission" date="2021-12" db="EMBL/GenBank/DDBJ databases">
        <title>Resequencing data analysis of finger millet.</title>
        <authorList>
            <person name="Hatakeyama M."/>
            <person name="Aluri S."/>
            <person name="Balachadran M.T."/>
            <person name="Sivarajan S.R."/>
            <person name="Poveda L."/>
            <person name="Shimizu-Inatsugi R."/>
            <person name="Schlapbach R."/>
            <person name="Sreeman S.M."/>
            <person name="Shimizu K.K."/>
        </authorList>
    </citation>
    <scope>NUCLEOTIDE SEQUENCE</scope>
</reference>
<dbReference type="GO" id="GO:0000287">
    <property type="term" value="F:magnesium ion binding"/>
    <property type="evidence" value="ECO:0007669"/>
    <property type="project" value="InterPro"/>
</dbReference>
<dbReference type="EMBL" id="BQKI01000009">
    <property type="protein sequence ID" value="GJN01788.1"/>
    <property type="molecule type" value="Genomic_DNA"/>
</dbReference>
<proteinExistence type="predicted"/>